<dbReference type="CDD" id="cd00833">
    <property type="entry name" value="PKS"/>
    <property type="match status" value="3"/>
</dbReference>
<dbReference type="Pfam" id="PF14765">
    <property type="entry name" value="PS-DH"/>
    <property type="match status" value="1"/>
</dbReference>
<dbReference type="GO" id="GO:0004315">
    <property type="term" value="F:3-oxoacyl-[acyl-carrier-protein] synthase activity"/>
    <property type="evidence" value="ECO:0007669"/>
    <property type="project" value="InterPro"/>
</dbReference>
<dbReference type="OrthoDB" id="9778690at2"/>
<dbReference type="Gene3D" id="6.10.140.1830">
    <property type="match status" value="1"/>
</dbReference>
<dbReference type="Gene3D" id="1.10.1200.10">
    <property type="entry name" value="ACP-like"/>
    <property type="match status" value="4"/>
</dbReference>
<dbReference type="Pfam" id="PF16197">
    <property type="entry name" value="KAsynt_C_assoc"/>
    <property type="match status" value="3"/>
</dbReference>
<evidence type="ECO:0000313" key="18">
    <source>
        <dbReference type="Proteomes" id="UP000282084"/>
    </source>
</evidence>
<keyword evidence="1" id="KW-0596">Phosphopantetheine</keyword>
<evidence type="ECO:0000256" key="4">
    <source>
        <dbReference type="ARBA" id="ARBA00022737"/>
    </source>
</evidence>
<dbReference type="PROSITE" id="PS50075">
    <property type="entry name" value="CARRIER"/>
    <property type="match status" value="4"/>
</dbReference>
<evidence type="ECO:0000256" key="13">
    <source>
        <dbReference type="SAM" id="MobiDB-lite"/>
    </source>
</evidence>
<dbReference type="CDD" id="cd08952">
    <property type="entry name" value="KR_1_SDR_x"/>
    <property type="match status" value="2"/>
</dbReference>
<dbReference type="Gene3D" id="3.30.70.3290">
    <property type="match status" value="3"/>
</dbReference>
<dbReference type="SUPFAM" id="SSF53901">
    <property type="entry name" value="Thiolase-like"/>
    <property type="match status" value="3"/>
</dbReference>
<evidence type="ECO:0000256" key="9">
    <source>
        <dbReference type="ARBA" id="ARBA00060622"/>
    </source>
</evidence>
<feature type="domain" description="Carrier" evidence="14">
    <location>
        <begin position="2929"/>
        <end position="3004"/>
    </location>
</feature>
<dbReference type="InterPro" id="IPR020807">
    <property type="entry name" value="PKS_DH"/>
</dbReference>
<reference evidence="17 18" key="1">
    <citation type="submission" date="2018-10" db="EMBL/GenBank/DDBJ databases">
        <title>Sequencing the genomes of 1000 actinobacteria strains.</title>
        <authorList>
            <person name="Klenk H.-P."/>
        </authorList>
    </citation>
    <scope>NUCLEOTIDE SEQUENCE [LARGE SCALE GENOMIC DNA]</scope>
    <source>
        <strain evidence="17 18">DSM 43800</strain>
    </source>
</reference>
<evidence type="ECO:0000256" key="6">
    <source>
        <dbReference type="ARBA" id="ARBA00023315"/>
    </source>
</evidence>
<dbReference type="InterPro" id="IPR050091">
    <property type="entry name" value="PKS_NRPS_Biosynth_Enz"/>
</dbReference>
<name>A0A495W013_9PSEU</name>
<dbReference type="InterPro" id="IPR013968">
    <property type="entry name" value="PKS_KR"/>
</dbReference>
<dbReference type="InterPro" id="IPR014043">
    <property type="entry name" value="Acyl_transferase_dom"/>
</dbReference>
<dbReference type="Pfam" id="PF18369">
    <property type="entry name" value="PKS_DE"/>
    <property type="match status" value="1"/>
</dbReference>
<feature type="region of interest" description="C-terminal hotdog fold" evidence="12">
    <location>
        <begin position="4024"/>
        <end position="4160"/>
    </location>
</feature>
<feature type="domain" description="Carrier" evidence="14">
    <location>
        <begin position="1501"/>
        <end position="1576"/>
    </location>
</feature>
<dbReference type="SUPFAM" id="SSF51735">
    <property type="entry name" value="NAD(P)-binding Rossmann-fold domains"/>
    <property type="match status" value="6"/>
</dbReference>
<dbReference type="Pfam" id="PF00550">
    <property type="entry name" value="PP-binding"/>
    <property type="match status" value="4"/>
</dbReference>
<evidence type="ECO:0000256" key="5">
    <source>
        <dbReference type="ARBA" id="ARBA00023268"/>
    </source>
</evidence>
<dbReference type="InterPro" id="IPR049551">
    <property type="entry name" value="PKS_DH_C"/>
</dbReference>
<dbReference type="PROSITE" id="PS00606">
    <property type="entry name" value="KS3_1"/>
    <property type="match status" value="3"/>
</dbReference>
<comment type="subunit">
    <text evidence="10">Homodimer. Erythronolide synthase is composed of EryAI, EryAII and EryAIII multimodular (2 modules) polypeptides each coding for a functional synthase subunit which participates in 2 of the six FAS-like elongation steps required for formation of the polyketide. Module 1, 2, 3, 4, 5, and 6 participating in biosynthesis steps 1, 2, 3, 4, 5, and 6, respectively.</text>
</comment>
<dbReference type="SMART" id="SM01294">
    <property type="entry name" value="PKS_PP_betabranch"/>
    <property type="match status" value="3"/>
</dbReference>
<feature type="domain" description="Carrier" evidence="14">
    <location>
        <begin position="19"/>
        <end position="105"/>
    </location>
</feature>
<dbReference type="Gene3D" id="3.10.129.110">
    <property type="entry name" value="Polyketide synthase dehydratase"/>
    <property type="match status" value="1"/>
</dbReference>
<dbReference type="InterPro" id="IPR018201">
    <property type="entry name" value="Ketoacyl_synth_AS"/>
</dbReference>
<dbReference type="InterPro" id="IPR049900">
    <property type="entry name" value="PKS_mFAS_DH"/>
</dbReference>
<dbReference type="InterPro" id="IPR041618">
    <property type="entry name" value="PKS_DE"/>
</dbReference>
<dbReference type="InterPro" id="IPR049552">
    <property type="entry name" value="PKS_DH_N"/>
</dbReference>
<dbReference type="InterPro" id="IPR001227">
    <property type="entry name" value="Ac_transferase_dom_sf"/>
</dbReference>
<protein>
    <recommendedName>
        <fullName evidence="11">6-deoxyerythronolide-B synthase</fullName>
        <ecNumber evidence="11">2.3.1.94</ecNumber>
    </recommendedName>
</protein>
<dbReference type="PROSITE" id="PS52019">
    <property type="entry name" value="PKS_MFAS_DH"/>
    <property type="match status" value="1"/>
</dbReference>
<dbReference type="InterPro" id="IPR006162">
    <property type="entry name" value="Ppantetheine_attach_site"/>
</dbReference>
<dbReference type="InterPro" id="IPR036736">
    <property type="entry name" value="ACP-like_sf"/>
</dbReference>
<dbReference type="Proteomes" id="UP000282084">
    <property type="component" value="Unassembled WGS sequence"/>
</dbReference>
<dbReference type="SUPFAM" id="SSF52151">
    <property type="entry name" value="FabD/lysophospholipase-like"/>
    <property type="match status" value="3"/>
</dbReference>
<evidence type="ECO:0000256" key="1">
    <source>
        <dbReference type="ARBA" id="ARBA00022450"/>
    </source>
</evidence>
<evidence type="ECO:0000256" key="11">
    <source>
        <dbReference type="ARBA" id="ARBA00066981"/>
    </source>
</evidence>
<dbReference type="Pfam" id="PF00109">
    <property type="entry name" value="ketoacyl-synt"/>
    <property type="match status" value="3"/>
</dbReference>
<dbReference type="PROSITE" id="PS52004">
    <property type="entry name" value="KS3_2"/>
    <property type="match status" value="3"/>
</dbReference>
<dbReference type="GO" id="GO:0031177">
    <property type="term" value="F:phosphopantetheine binding"/>
    <property type="evidence" value="ECO:0007669"/>
    <property type="project" value="InterPro"/>
</dbReference>
<comment type="pathway">
    <text evidence="9">Antibiotic biosynthesis; erythromycin biosynthesis.</text>
</comment>
<dbReference type="FunFam" id="3.40.366.10:FF:000002">
    <property type="entry name" value="Probable polyketide synthase 2"/>
    <property type="match status" value="1"/>
</dbReference>
<evidence type="ECO:0000256" key="2">
    <source>
        <dbReference type="ARBA" id="ARBA00022553"/>
    </source>
</evidence>
<keyword evidence="3 17" id="KW-0808">Transferase</keyword>
<keyword evidence="18" id="KW-1185">Reference proteome</keyword>
<evidence type="ECO:0000256" key="3">
    <source>
        <dbReference type="ARBA" id="ARBA00022679"/>
    </source>
</evidence>
<dbReference type="InterPro" id="IPR009081">
    <property type="entry name" value="PP-bd_ACP"/>
</dbReference>
<feature type="domain" description="Ketosynthase family 3 (KS3)" evidence="15">
    <location>
        <begin position="3021"/>
        <end position="3445"/>
    </location>
</feature>
<dbReference type="SMART" id="SM00825">
    <property type="entry name" value="PKS_KS"/>
    <property type="match status" value="3"/>
</dbReference>
<dbReference type="RefSeq" id="WP_121006123.1">
    <property type="nucleotide sequence ID" value="NZ_RBXO01000001.1"/>
</dbReference>
<dbReference type="Gene3D" id="3.40.47.10">
    <property type="match status" value="3"/>
</dbReference>
<dbReference type="InterPro" id="IPR036291">
    <property type="entry name" value="NAD(P)-bd_dom_sf"/>
</dbReference>
<dbReference type="EC" id="2.3.1.94" evidence="11"/>
<comment type="function">
    <text evidence="8">Involved in the biosynthesis of antibiotic erythromycin via the biosynthesis of its aglycone precursor, 6-deoxyerythronolide B (6-dEB).</text>
</comment>
<feature type="domain" description="Ketosynthase family 3 (KS3)" evidence="15">
    <location>
        <begin position="1593"/>
        <end position="2016"/>
    </location>
</feature>
<dbReference type="GO" id="GO:0047879">
    <property type="term" value="F:erythronolide synthase activity"/>
    <property type="evidence" value="ECO:0007669"/>
    <property type="project" value="UniProtKB-EC"/>
</dbReference>
<dbReference type="InterPro" id="IPR016039">
    <property type="entry name" value="Thiolase-like"/>
</dbReference>
<dbReference type="SMART" id="SM00827">
    <property type="entry name" value="PKS_AT"/>
    <property type="match status" value="3"/>
</dbReference>
<proteinExistence type="predicted"/>
<feature type="domain" description="Ketosynthase family 3 (KS3)" evidence="15">
    <location>
        <begin position="124"/>
        <end position="551"/>
    </location>
</feature>
<dbReference type="SMART" id="SM00822">
    <property type="entry name" value="PKS_KR"/>
    <property type="match status" value="3"/>
</dbReference>
<keyword evidence="4" id="KW-0677">Repeat</keyword>
<evidence type="ECO:0000259" key="15">
    <source>
        <dbReference type="PROSITE" id="PS52004"/>
    </source>
</evidence>
<feature type="active site" description="Proton donor; for dehydratase activity" evidence="12">
    <location>
        <position position="4082"/>
    </location>
</feature>
<comment type="caution">
    <text evidence="17">The sequence shown here is derived from an EMBL/GenBank/DDBJ whole genome shotgun (WGS) entry which is preliminary data.</text>
</comment>
<dbReference type="Pfam" id="PF02801">
    <property type="entry name" value="Ketoacyl-synt_C"/>
    <property type="match status" value="3"/>
</dbReference>
<keyword evidence="5" id="KW-0511">Multifunctional enzyme</keyword>
<evidence type="ECO:0000256" key="8">
    <source>
        <dbReference type="ARBA" id="ARBA00060158"/>
    </source>
</evidence>
<dbReference type="Pfam" id="PF00698">
    <property type="entry name" value="Acyl_transf_1"/>
    <property type="match status" value="3"/>
</dbReference>
<evidence type="ECO:0000256" key="12">
    <source>
        <dbReference type="PROSITE-ProRule" id="PRU01363"/>
    </source>
</evidence>
<feature type="active site" description="Proton acceptor; for dehydratase activity" evidence="12">
    <location>
        <position position="3920"/>
    </location>
</feature>
<dbReference type="PANTHER" id="PTHR43775">
    <property type="entry name" value="FATTY ACID SYNTHASE"/>
    <property type="match status" value="1"/>
</dbReference>
<dbReference type="Pfam" id="PF08659">
    <property type="entry name" value="KR"/>
    <property type="match status" value="3"/>
</dbReference>
<dbReference type="PROSITE" id="PS00012">
    <property type="entry name" value="PHOSPHOPANTETHEINE"/>
    <property type="match status" value="3"/>
</dbReference>
<dbReference type="PANTHER" id="PTHR43775:SF51">
    <property type="entry name" value="INACTIVE PHENOLPHTHIOCEROL SYNTHESIS POLYKETIDE SYNTHASE TYPE I PKS1-RELATED"/>
    <property type="match status" value="1"/>
</dbReference>
<dbReference type="Gene3D" id="3.40.366.10">
    <property type="entry name" value="Malonyl-Coenzyme A Acyl Carrier Protein, domain 2"/>
    <property type="match status" value="3"/>
</dbReference>
<evidence type="ECO:0000259" key="16">
    <source>
        <dbReference type="PROSITE" id="PS52019"/>
    </source>
</evidence>
<accession>A0A495W013</accession>
<evidence type="ECO:0000256" key="10">
    <source>
        <dbReference type="ARBA" id="ARBA00063272"/>
    </source>
</evidence>
<dbReference type="InterPro" id="IPR020841">
    <property type="entry name" value="PKS_Beta-ketoAc_synthase_dom"/>
</dbReference>
<evidence type="ECO:0000313" key="17">
    <source>
        <dbReference type="EMBL" id="RKT54470.1"/>
    </source>
</evidence>
<comment type="catalytic activity">
    <reaction evidence="7">
        <text>6 (S)-methylmalonyl-CoA + propanoyl-CoA + 6 NADPH + 12 H(+) = 6-deoxyerythronolide B + 6 CO2 + 6 NADP(+) + 7 CoA + H2O</text>
        <dbReference type="Rhea" id="RHEA:23068"/>
        <dbReference type="ChEBI" id="CHEBI:15377"/>
        <dbReference type="ChEBI" id="CHEBI:15378"/>
        <dbReference type="ChEBI" id="CHEBI:16089"/>
        <dbReference type="ChEBI" id="CHEBI:16526"/>
        <dbReference type="ChEBI" id="CHEBI:57287"/>
        <dbReference type="ChEBI" id="CHEBI:57327"/>
        <dbReference type="ChEBI" id="CHEBI:57392"/>
        <dbReference type="ChEBI" id="CHEBI:57783"/>
        <dbReference type="ChEBI" id="CHEBI:58349"/>
        <dbReference type="EC" id="2.3.1.94"/>
    </reaction>
</comment>
<feature type="region of interest" description="N-terminal hotdog fold" evidence="12">
    <location>
        <begin position="3888"/>
        <end position="4012"/>
    </location>
</feature>
<sequence length="4738" mass="491282">MTSGPGSTRAPLSDRLAQAPAPERERLLLRLVRDHAAAALRQGGQSEVDSADNPDRGFFDAGFTSLSVVELHRSLVEATGVPLALSVVFDHPTPRALARHLHTELFGSGGDTTAPPARRTAEEDDPIVIVGMACRFPGADSPERFWRLLTEGRDAITPFPTDRGWEPEALFHPDPDEPGRTYVRSGGFLPDAGRFDAAFFGISPREAAAMDPQQRLLLETSWEAFERAGIDVLGLRGSRTGVWVGAENHEYGPGLRDAPDGAEGFLVTGTAGSVGSGRVAYAFGFEGPAVTVDTACSSSLVALHLAARSLRAGECDLALAGGVAVMGGPGGFLAFSRQRGLAPDGRCKPFAAAADGTAWGEGVGLVLLARRSDALRAGHTVLAVVRGSAVNQDGASNGLTAPNGRAQRRVIADALADAGLRPSEVDVVEAHGTGTRLGDPVEADALIAAYGTDRAADRPLWIGSAKGNIGHAQAAAGVAGVIKMVLALREGTLPATLNVDTPTPHVDWSAGAVRLLTEPTPWPAPESDRPRRAGVSSFGFSGTNAHVVLEQAPHEDPPPREHRAGGALPFLLSARTAEALRAQAAQLLAVPHPPADTAFSLATTRSALTHRAAVVAADRDTLARGLRAVADGTPDAAVVTGTAREGGVAFLFTGQGAQRAGMGRELHERFPVYAEAFDRACAHLDVHLDRSIRDLVLAGPDEALARTEYTQPALFAVEVALFRLLEHWGVRPDAVAGHSVGELVAAHVSGVLDLPDAAALVVARGRLMQAARSGGAMASVRAAEDEVRPLLRDGVSIAAVNGPASVVVSGDEDAVAALTDALAARGRAVKRLRVSHAFHSSHLDDVLAELSEVCGVLTYSPPRIPVVSNVTGRYADADELRSPDYWVRHAREAVRFADGVAALAADGVTNFLELGPDGVLSAMVRECLADRDVLAVSALRRDRAEEPTLVDAVARLHVRGGHVDWRRFFGPGVGRVDLPTYPFQRDFFWMGARPAAGAGTEDAGFWAAVDRGDVPALADALDVADRDALGAVVPALAAYRGRRRELAEVSGWRYRTRWVPVPAATRPLGTWLVVVPDGGEDRISPVLTRHGATCVPTRPHELPARTVDGVVSLLTDAADTAALVRALGEAGITAPLWCVTSGAVAATADDVVPAPDLALVWGLGRVVGLEHPERWGGLLDVPAEPDERTGRLVAAALSGATGEDQLAVRPAGLFARRVVPAPATGGRGWAPRGTVLVTGGTGALGRAVARWAAGAGADHLVLVSRRGVADDLDDLHALGVRVTVERCDVADRDAVAALLDRLDAAGVALDAVVHAAGVAVNGAVADLSAEGFAAVVAGKVSGAAHLHELLGDRPLDAFVLFSSIAGVWGSGGEAAYSAANAYLDALAEHRRARGLAATAVAWGPWADAGMAADEDVATHLRRRGLRAMPPAKALTALGVAVAEGGATVTVADVDWAVFGPVFTSVRPSPLLRELVATPDAEPARPPSADRFAGLSPADRHAAVLDLVRAHAAVVLGGVDPAVLDPDRAFRDFGFDSLTALELRGRLVEETGLPLPATAVFDHPTPRALVDHLLAGLAGAGAPTPAAVVAAAHDEPIAIVSMACRFPGGATSPEELWRLLVDGVDAVGDFPTDRGWDLASLFHDDPDHPGTSYTDRGAFLRDVAGFDPVLFGIAPREALAMDPQQRLLLETTWEAFERAGIDPLSLRGSRTGVFAGTNGQDYGTGIAVPADLEAHIGTGTAASVVSGRLAYAFGLEGPALSVDTACSSSLVALHLAVQALRNGECDLALAGGVTVMSTPEAFVDFSRQRGLARDGRCKAFAAAADGTGWGEGVGMLLVERLSDARRNGHRVLAVVRGSAVNQDGASNGLTAPNGPSQQRVIRQALANARLEPSDVDFVEAHGTGTKLGDPIEAQALLATYGQDRSTPLWLGSVKSNIGHTQAAAGVAGVIKVVLALRHGLLPRTLHVDEPSPHVDWSAGAVEPLTGHRDWRPGERPRRAAVSSFGFSGTNAHVVIEEPPAGQPDAEPAPPRPATPVPLPLSARTPAALRAQADRVRAHLDGGADLVDTAYSLATGRAALDHRAVVVAADPDRAADALAALGGGSAAGSVTGRPAAGRLALLFTGQGAQRVGMGRGLHDAFPAYADAFDRVCAAVDPHLDRPLRDVVFDGGDLLDRTGYAQPALFAVEVALFRLVESWGIRPDFVAGHSIGELAAAHVAGVLSLPDAARLVAARGRLMQELPPGGAMVAVQAREDEVEPAEGVSIAAVNGPESVVLSGAEDAVLAVAAGWAARGRRTKRLTVSHAFHSALVEPMLAAFREVAEQVDYAEPTLAAVSTVDGGGAAAWRSPDYWVRQVRDAVRFSDAVTALHAQGVRTFLELGPDGVLSGLGRAALDDSAVFVPVLRSDRDEAATAVDALGRLHVRGVTLDWAGFFADRDARRIDVPTYAFDRERYWIADVAERPAGSLGYRTTWHPVAGGSGRLTGRRLVVAPEGEPVDAVVAALRAGGAEPVLVTAPADADRAALAASIGDVRPDGVLSLLTSATATIALLQALGDLGIDAPLWCATRGAVGAGDRVVAPEQALVWGLGRVAALEHPDRWGGLVDLPADGGDAVARWLVPALLGEEDQVAVRASGLFGRRVEPAALGTGEWRPGGTVLVTGGTGALGAAVARHLAAGGARLVLVGRRGPDAPGAAELVAELGDRVRVEACDVADRAAVAALVARLDREGAPVTAVVHAAGVADDADLADLTPAGFTAVVTAKVAGARHLHDVLGDRPLDAFVLFSSISGVWGSGGQAAYSAGNAFLDALAEHRRGLGLAATAIAWGPWGEVGMAADPAVAARLRRQGLVALDPAAALAAFSGAVAAGETTVTVADVDWARFAPLFTAVRPSPLLSRLAPVRAAITSTAAGAAPGGGLAARLAPLPRPERDRVLTELVRAEAAAVLGFAATDAVEDGRAFRDLGFDSLTALELRGRLAEAAGVALPATLVFDHPTVAALADHLHDLVLGTADEVSEVAAEWRADEPVAIVGMACRYPGGVSSPDDLWRLVVAGGDAVGEFPADRGWDLANLFHDDPDHPGTSYVRTGAFLHDVAEFDAGFFGISPREALAMDPQQRLLLETSWEAFERAGIDPVTVRGSRTGVFAGTNNHDYAQNADTAADGVEGHLLTGTAASVVSGRLAYLFGLEGPAVTVDTACSSSLVALHLAVQALRSGECDLALAGGVTVMSTPGTFTDFSRQRGLAVDGRCKAFAAAADGTNWGEGAGVLLVERLSDARRNGHRVLAVVRGSAVNQDGASNGLTAPNGPSQQRVIRQALSSAGLRPSEVDAVEAHGTGTKLGDPIEAQALLATYGQDRDEPLWLGSVKSNIGHTQSASGVAGVIKMVMAMRHGVLPRTLHVDEPSPHVDWSSGAVGLLTENRPWPEVGRPRRAAVSSFGMSGTNAHVVIEHVEPVEAAPVATGRAVPVVLSARGAEALRDQAANLAAHLAAEPGITVADVALSAAARTAHGHRAVVVARDRSGLSDGLRALERGERTASTVLGEVVSGRLAFLFTGQGAQRVGMGRELYDVFPVFAEAFDAVCAAFDMPLGELGADLIDRTEYTQPALFAVEVALFRLFESWGVRPDFVAGHSIGELAAAHVAGVLSLDDAATLVKARGRLMGALPEGGAMVAVQATEAELELTDGVSVAAVNGPSSLVLSGVEEEVLAVAEKLAAQGRKTKRLAVSHAFHSVLMEPMLAGFREVAESLAYGDLLVPAVSTVTGKPVTDEWRSPEYWVGQVRQAVRFADAVTALRDEGVATFLEIGPDGVLTALGDEDFVPASRRDRAEVETITSAVAALFTRGVAADLDVVLAGTGGRRVELPTYAFQRQRYWLAPGTATGSPAAVGLAAADHPLLGAVTRVARTGESLFTGRLSTATQPWLADHVVHDAVVVPGTALVDMVVRAADEVGCATVEELALAAPLVLPPSGAVRVQLAVEAPDGDGRRAVSVHSRPEHGDDESWTRHATGVLSPESRAAGFDLAQWPPAGARPVDVSAVYPALAEAGFGYGPVFQGLRAAWRRDGELFVEAELAEGRDDRFGVHPALLDAVLHGLEVGGFAGSEGGAQLPFAWTGVEVHRSGATAVRARIAPAGASGVHLQVADGSGAPVASVASVALRPVSPDQLGSARPVSSLYRVRWTPADGAPADFVVLGEDVFGLGAPVVVDPADARGRHVVVQSAGEGSPSARVSAVLAVVRDWLAADVADSCLVVVTRGAVAVDGGDVPDLGGAAVWGLVRTAAAENPGRLRLVDLDDSPLLLVGDEPEVAVRGGTAHVPRLARVTTADAPAEPWDPDGTVLVTGASGALGGLFTRHLLERGCRRLLLVGRRAPATALDDGVTFAHCDVTDRDALAAVLAAVPAEHPLTAVVHLAGALDDGVVTALTPERVERVFAPKADAAWHLHELTAHLDLAGFVLFSSASGVLGSPGQANYAAANTFLDALARHRAARGLAAKSLAWGLWGSGGMAAGLSGTDLDRLRRGGVEPLSHDEGRALFDAALRVADPVVAPVRLARSAFQGAEPPHVLRDVVRVPARSTARPAARTGLDLAGLAAEDRARVLLDVVRDHLARVLGHDRPGAVDVRRGFLELGVDSLTAVELRNALAGATGLRLPATLIFDHPSPVALAEHLDRELAPAADFSAEELLAGLDRVEAELPALDPDVADRLGARLRLLLGRLDHREPAADEHLATATDDEMFNFIENELGL</sequence>
<feature type="region of interest" description="Disordered" evidence="13">
    <location>
        <begin position="3979"/>
        <end position="3998"/>
    </location>
</feature>
<gene>
    <name evidence="17" type="ORF">C8E97_3092</name>
</gene>
<dbReference type="SUPFAM" id="SSF55048">
    <property type="entry name" value="Probable ACP-binding domain of malonyl-CoA ACP transacylase"/>
    <property type="match status" value="3"/>
</dbReference>
<dbReference type="InterPro" id="IPR014031">
    <property type="entry name" value="Ketoacyl_synth_C"/>
</dbReference>
<organism evidence="17 18">
    <name type="scientific">Saccharothrix australiensis</name>
    <dbReference type="NCBI Taxonomy" id="2072"/>
    <lineage>
        <taxon>Bacteria</taxon>
        <taxon>Bacillati</taxon>
        <taxon>Actinomycetota</taxon>
        <taxon>Actinomycetes</taxon>
        <taxon>Pseudonocardiales</taxon>
        <taxon>Pseudonocardiaceae</taxon>
        <taxon>Saccharothrix</taxon>
    </lineage>
</organism>
<dbReference type="SMART" id="SM00823">
    <property type="entry name" value="PKS_PP"/>
    <property type="match status" value="4"/>
</dbReference>
<feature type="domain" description="Carrier" evidence="14">
    <location>
        <begin position="4590"/>
        <end position="4665"/>
    </location>
</feature>
<dbReference type="CDD" id="cd08956">
    <property type="entry name" value="KR_3_FAS_SDR_x"/>
    <property type="match status" value="1"/>
</dbReference>
<dbReference type="SUPFAM" id="SSF47336">
    <property type="entry name" value="ACP-like"/>
    <property type="match status" value="4"/>
</dbReference>
<evidence type="ECO:0000256" key="7">
    <source>
        <dbReference type="ARBA" id="ARBA00052442"/>
    </source>
</evidence>
<dbReference type="EMBL" id="RBXO01000001">
    <property type="protein sequence ID" value="RKT54470.1"/>
    <property type="molecule type" value="Genomic_DNA"/>
</dbReference>
<dbReference type="Pfam" id="PF21089">
    <property type="entry name" value="PKS_DH_N"/>
    <property type="match status" value="1"/>
</dbReference>
<dbReference type="InterPro" id="IPR020806">
    <property type="entry name" value="PKS_PP-bd"/>
</dbReference>
<dbReference type="SMART" id="SM00826">
    <property type="entry name" value="PKS_DH"/>
    <property type="match status" value="1"/>
</dbReference>
<dbReference type="NCBIfam" id="NF045894">
    <property type="entry name" value="PKS_plus_SDR"/>
    <property type="match status" value="1"/>
</dbReference>
<dbReference type="GO" id="GO:0006633">
    <property type="term" value="P:fatty acid biosynthetic process"/>
    <property type="evidence" value="ECO:0007669"/>
    <property type="project" value="InterPro"/>
</dbReference>
<dbReference type="GO" id="GO:0004312">
    <property type="term" value="F:fatty acid synthase activity"/>
    <property type="evidence" value="ECO:0007669"/>
    <property type="project" value="TreeGrafter"/>
</dbReference>
<dbReference type="InterPro" id="IPR014030">
    <property type="entry name" value="Ketoacyl_synth_N"/>
</dbReference>
<keyword evidence="6" id="KW-0012">Acyltransferase</keyword>
<dbReference type="InterPro" id="IPR042104">
    <property type="entry name" value="PKS_dehydratase_sf"/>
</dbReference>
<dbReference type="Gene3D" id="3.40.50.720">
    <property type="entry name" value="NAD(P)-binding Rossmann-like Domain"/>
    <property type="match status" value="3"/>
</dbReference>
<feature type="region of interest" description="Disordered" evidence="13">
    <location>
        <begin position="1"/>
        <end position="20"/>
    </location>
</feature>
<dbReference type="FunFam" id="3.40.47.10:FF:000019">
    <property type="entry name" value="Polyketide synthase type I"/>
    <property type="match status" value="3"/>
</dbReference>
<dbReference type="InterPro" id="IPR057326">
    <property type="entry name" value="KR_dom"/>
</dbReference>
<dbReference type="InterPro" id="IPR016035">
    <property type="entry name" value="Acyl_Trfase/lysoPLipase"/>
</dbReference>
<dbReference type="InterPro" id="IPR032821">
    <property type="entry name" value="PKS_assoc"/>
</dbReference>
<dbReference type="InterPro" id="IPR016036">
    <property type="entry name" value="Malonyl_transacylase_ACP-bd"/>
</dbReference>
<feature type="domain" description="PKS/mFAS DH" evidence="16">
    <location>
        <begin position="3888"/>
        <end position="4160"/>
    </location>
</feature>
<keyword evidence="2" id="KW-0597">Phosphoprotein</keyword>
<evidence type="ECO:0000259" key="14">
    <source>
        <dbReference type="PROSITE" id="PS50075"/>
    </source>
</evidence>
<dbReference type="FunFam" id="1.10.1200.10:FF:000007">
    <property type="entry name" value="Probable polyketide synthase pks17"/>
    <property type="match status" value="3"/>
</dbReference>